<proteinExistence type="predicted"/>
<dbReference type="PRINTS" id="PR00166">
    <property type="entry name" value="AROAAPRMEASE"/>
</dbReference>
<evidence type="ECO:0000256" key="2">
    <source>
        <dbReference type="ARBA" id="ARBA00022448"/>
    </source>
</evidence>
<accession>A0A7H0F1F1</accession>
<feature type="transmembrane region" description="Helical" evidence="9">
    <location>
        <begin position="301"/>
        <end position="326"/>
    </location>
</feature>
<evidence type="ECO:0000256" key="5">
    <source>
        <dbReference type="ARBA" id="ARBA00022692"/>
    </source>
</evidence>
<feature type="transmembrane region" description="Helical" evidence="9">
    <location>
        <begin position="214"/>
        <end position="237"/>
    </location>
</feature>
<organism evidence="10 11">
    <name type="scientific">Cylindrospermopsis curvispora GIHE-G1</name>
    <dbReference type="NCBI Taxonomy" id="2666332"/>
    <lineage>
        <taxon>Bacteria</taxon>
        <taxon>Bacillati</taxon>
        <taxon>Cyanobacteriota</taxon>
        <taxon>Cyanophyceae</taxon>
        <taxon>Nostocales</taxon>
        <taxon>Aphanizomenonaceae</taxon>
        <taxon>Cylindrospermopsis</taxon>
    </lineage>
</organism>
<dbReference type="GO" id="GO:0003333">
    <property type="term" value="P:amino acid transmembrane transport"/>
    <property type="evidence" value="ECO:0007669"/>
    <property type="project" value="InterPro"/>
</dbReference>
<keyword evidence="7 9" id="KW-1133">Transmembrane helix</keyword>
<reference evidence="10 11" key="1">
    <citation type="submission" date="2020-08" db="EMBL/GenBank/DDBJ databases">
        <title>Complete genome sequence of Raphidiopsis curvispora isolated from drinking water reservoir in South Korea.</title>
        <authorList>
            <person name="Jeong J."/>
        </authorList>
    </citation>
    <scope>NUCLEOTIDE SEQUENCE [LARGE SCALE GENOMIC DNA]</scope>
    <source>
        <strain evidence="10 11">GIHE-G1</strain>
    </source>
</reference>
<evidence type="ECO:0000256" key="1">
    <source>
        <dbReference type="ARBA" id="ARBA00004429"/>
    </source>
</evidence>
<dbReference type="RefSeq" id="WP_187706365.1">
    <property type="nucleotide sequence ID" value="NZ_CP060822.1"/>
</dbReference>
<evidence type="ECO:0000256" key="7">
    <source>
        <dbReference type="ARBA" id="ARBA00022989"/>
    </source>
</evidence>
<keyword evidence="4" id="KW-0997">Cell inner membrane</keyword>
<dbReference type="InterPro" id="IPR013059">
    <property type="entry name" value="Trp_tyr_transpt"/>
</dbReference>
<feature type="transmembrane region" description="Helical" evidence="9">
    <location>
        <begin position="399"/>
        <end position="422"/>
    </location>
</feature>
<comment type="subcellular location">
    <subcellularLocation>
        <location evidence="1">Cell inner membrane</location>
        <topology evidence="1">Multi-pass membrane protein</topology>
    </subcellularLocation>
</comment>
<dbReference type="PANTHER" id="PTHR32195">
    <property type="entry name" value="OS07G0662800 PROTEIN"/>
    <property type="match status" value="1"/>
</dbReference>
<keyword evidence="2" id="KW-0813">Transport</keyword>
<dbReference type="GO" id="GO:0015173">
    <property type="term" value="F:aromatic amino acid transmembrane transporter activity"/>
    <property type="evidence" value="ECO:0007669"/>
    <property type="project" value="InterPro"/>
</dbReference>
<dbReference type="KEGG" id="ccur:IAR63_01770"/>
<dbReference type="EMBL" id="CP060822">
    <property type="protein sequence ID" value="QNP29867.1"/>
    <property type="molecule type" value="Genomic_DNA"/>
</dbReference>
<evidence type="ECO:0000313" key="11">
    <source>
        <dbReference type="Proteomes" id="UP000516013"/>
    </source>
</evidence>
<keyword evidence="8 9" id="KW-0472">Membrane</keyword>
<evidence type="ECO:0000256" key="9">
    <source>
        <dbReference type="SAM" id="Phobius"/>
    </source>
</evidence>
<evidence type="ECO:0000256" key="4">
    <source>
        <dbReference type="ARBA" id="ARBA00022519"/>
    </source>
</evidence>
<dbReference type="Proteomes" id="UP000516013">
    <property type="component" value="Chromosome"/>
</dbReference>
<evidence type="ECO:0000313" key="10">
    <source>
        <dbReference type="EMBL" id="QNP29867.1"/>
    </source>
</evidence>
<feature type="transmembrane region" description="Helical" evidence="9">
    <location>
        <begin position="31"/>
        <end position="51"/>
    </location>
</feature>
<keyword evidence="6" id="KW-0029">Amino-acid transport</keyword>
<feature type="transmembrane region" description="Helical" evidence="9">
    <location>
        <begin position="63"/>
        <end position="88"/>
    </location>
</feature>
<dbReference type="Pfam" id="PF03222">
    <property type="entry name" value="Trp_Tyr_perm"/>
    <property type="match status" value="1"/>
</dbReference>
<protein>
    <submittedName>
        <fullName evidence="10">Tyrosine transporter</fullName>
    </submittedName>
</protein>
<gene>
    <name evidence="10" type="ORF">IAR63_01770</name>
</gene>
<evidence type="ECO:0000256" key="3">
    <source>
        <dbReference type="ARBA" id="ARBA00022475"/>
    </source>
</evidence>
<evidence type="ECO:0000256" key="8">
    <source>
        <dbReference type="ARBA" id="ARBA00023136"/>
    </source>
</evidence>
<sequence>MPEKNFPDQSTRLFSHLKFDREQLNHQPGSLLGSTALITGTTIGAGILALPAVTLPSGVLPSNVAICLVWIYTLLSGLLIAEITVNVMGMEGIAHIGFLAIVEKKLGNLGARIAGATYLFEHYAILVAYISRGGDILISTFAKIGNLDQDLPHWLGTTTFTILFGGMLYWGKEKFLEKLNNVLVGIVIVSFMGILFLGVGHVKSSLFLFQNWPAVGGAISVICVTLFYQNVVPLVVSQLEGDISKIRKSIIIGSGIPMILFLAWNTVILGSVNFQSWQINQPNGSIFDPLEVLQSGEAGEVLAIILTVFSEFAIVTSFIGFVYGLIDFFQDIYRLKQVEISRLPIFSLVLLPPLSLGTINPYIFFIAIEYSGILTISILGAIIPAIISWQEREKLTNGIYQSLIPGGKITLAMMIIIAVTLMTKQITEIISLIQINIPTLFPSISH</sequence>
<keyword evidence="11" id="KW-1185">Reference proteome</keyword>
<feature type="transmembrane region" description="Helical" evidence="9">
    <location>
        <begin position="109"/>
        <end position="131"/>
    </location>
</feature>
<dbReference type="AlphaFoldDB" id="A0A7H0F1F1"/>
<dbReference type="Gene3D" id="1.20.1740.10">
    <property type="entry name" value="Amino acid/polyamine transporter I"/>
    <property type="match status" value="1"/>
</dbReference>
<keyword evidence="3" id="KW-1003">Cell membrane</keyword>
<dbReference type="InterPro" id="IPR018227">
    <property type="entry name" value="Amino_acid_transport_2"/>
</dbReference>
<dbReference type="PANTHER" id="PTHR32195:SF26">
    <property type="entry name" value="TRYPTOPHAN OR TYROSINE TRANSPORTER PROTEIN"/>
    <property type="match status" value="1"/>
</dbReference>
<keyword evidence="5 9" id="KW-0812">Transmembrane</keyword>
<evidence type="ECO:0000256" key="6">
    <source>
        <dbReference type="ARBA" id="ARBA00022970"/>
    </source>
</evidence>
<feature type="transmembrane region" description="Helical" evidence="9">
    <location>
        <begin position="249"/>
        <end position="272"/>
    </location>
</feature>
<feature type="transmembrane region" description="Helical" evidence="9">
    <location>
        <begin position="362"/>
        <end position="387"/>
    </location>
</feature>
<feature type="transmembrane region" description="Helical" evidence="9">
    <location>
        <begin position="151"/>
        <end position="170"/>
    </location>
</feature>
<feature type="transmembrane region" description="Helical" evidence="9">
    <location>
        <begin position="182"/>
        <end position="202"/>
    </location>
</feature>
<dbReference type="GO" id="GO:0005886">
    <property type="term" value="C:plasma membrane"/>
    <property type="evidence" value="ECO:0007669"/>
    <property type="project" value="UniProtKB-SubCell"/>
</dbReference>
<name>A0A7H0F1F1_9CYAN</name>